<dbReference type="SUPFAM" id="SSF48179">
    <property type="entry name" value="6-phosphogluconate dehydrogenase C-terminal domain-like"/>
    <property type="match status" value="1"/>
</dbReference>
<keyword evidence="11" id="KW-0472">Membrane</keyword>
<dbReference type="Proteomes" id="UP001595722">
    <property type="component" value="Unassembled WGS sequence"/>
</dbReference>
<comment type="catalytic activity">
    <reaction evidence="9 10">
        <text>(R)-pantoate + NADP(+) = 2-dehydropantoate + NADPH + H(+)</text>
        <dbReference type="Rhea" id="RHEA:16233"/>
        <dbReference type="ChEBI" id="CHEBI:11561"/>
        <dbReference type="ChEBI" id="CHEBI:15378"/>
        <dbReference type="ChEBI" id="CHEBI:15980"/>
        <dbReference type="ChEBI" id="CHEBI:57783"/>
        <dbReference type="ChEBI" id="CHEBI:58349"/>
        <dbReference type="EC" id="1.1.1.169"/>
    </reaction>
</comment>
<dbReference type="InterPro" id="IPR013332">
    <property type="entry name" value="KPR_N"/>
</dbReference>
<feature type="domain" description="Ketopantoate reductase N-terminal" evidence="12">
    <location>
        <begin position="21"/>
        <end position="162"/>
    </location>
</feature>
<comment type="similarity">
    <text evidence="2 10">Belongs to the ketopantoate reductase family.</text>
</comment>
<comment type="caution">
    <text evidence="14">The sequence shown here is derived from an EMBL/GenBank/DDBJ whole genome shotgun (WGS) entry which is preliminary data.</text>
</comment>
<evidence type="ECO:0000256" key="1">
    <source>
        <dbReference type="ARBA" id="ARBA00004994"/>
    </source>
</evidence>
<proteinExistence type="inferred from homology"/>
<keyword evidence="11" id="KW-0812">Transmembrane</keyword>
<dbReference type="InterPro" id="IPR013328">
    <property type="entry name" value="6PGD_dom2"/>
</dbReference>
<evidence type="ECO:0000256" key="6">
    <source>
        <dbReference type="ARBA" id="ARBA00022857"/>
    </source>
</evidence>
<dbReference type="RefSeq" id="WP_376868062.1">
    <property type="nucleotide sequence ID" value="NZ_JBHRYB010000015.1"/>
</dbReference>
<name>A0ABV7VVM0_9GAMM</name>
<dbReference type="EC" id="1.1.1.169" evidence="3 10"/>
<evidence type="ECO:0000256" key="7">
    <source>
        <dbReference type="ARBA" id="ARBA00023002"/>
    </source>
</evidence>
<evidence type="ECO:0000313" key="14">
    <source>
        <dbReference type="EMBL" id="MFC3681579.1"/>
    </source>
</evidence>
<dbReference type="Gene3D" id="3.40.50.720">
    <property type="entry name" value="NAD(P)-binding Rossmann-like Domain"/>
    <property type="match status" value="1"/>
</dbReference>
<dbReference type="InterPro" id="IPR050838">
    <property type="entry name" value="Ketopantoate_reductase"/>
</dbReference>
<dbReference type="NCBIfam" id="TIGR00745">
    <property type="entry name" value="apbA_panE"/>
    <property type="match status" value="1"/>
</dbReference>
<evidence type="ECO:0000313" key="15">
    <source>
        <dbReference type="Proteomes" id="UP001595722"/>
    </source>
</evidence>
<evidence type="ECO:0000256" key="10">
    <source>
        <dbReference type="RuleBase" id="RU362068"/>
    </source>
</evidence>
<dbReference type="InterPro" id="IPR036291">
    <property type="entry name" value="NAD(P)-bd_dom_sf"/>
</dbReference>
<evidence type="ECO:0000256" key="4">
    <source>
        <dbReference type="ARBA" id="ARBA00019465"/>
    </source>
</evidence>
<reference evidence="15" key="1">
    <citation type="journal article" date="2019" name="Int. J. Syst. Evol. Microbiol.">
        <title>The Global Catalogue of Microorganisms (GCM) 10K type strain sequencing project: providing services to taxonomists for standard genome sequencing and annotation.</title>
        <authorList>
            <consortium name="The Broad Institute Genomics Platform"/>
            <consortium name="The Broad Institute Genome Sequencing Center for Infectious Disease"/>
            <person name="Wu L."/>
            <person name="Ma J."/>
        </authorList>
    </citation>
    <scope>NUCLEOTIDE SEQUENCE [LARGE SCALE GENOMIC DNA]</scope>
    <source>
        <strain evidence="15">KCTC 42424</strain>
    </source>
</reference>
<keyword evidence="15" id="KW-1185">Reference proteome</keyword>
<evidence type="ECO:0000256" key="9">
    <source>
        <dbReference type="ARBA" id="ARBA00048793"/>
    </source>
</evidence>
<dbReference type="PANTHER" id="PTHR43765:SF2">
    <property type="entry name" value="2-DEHYDROPANTOATE 2-REDUCTASE"/>
    <property type="match status" value="1"/>
</dbReference>
<feature type="transmembrane region" description="Helical" evidence="11">
    <location>
        <begin position="18"/>
        <end position="37"/>
    </location>
</feature>
<dbReference type="InterPro" id="IPR003710">
    <property type="entry name" value="ApbA"/>
</dbReference>
<dbReference type="Pfam" id="PF08546">
    <property type="entry name" value="ApbA_C"/>
    <property type="match status" value="1"/>
</dbReference>
<keyword evidence="7 10" id="KW-0560">Oxidoreductase</keyword>
<dbReference type="Gene3D" id="1.10.1040.10">
    <property type="entry name" value="N-(1-d-carboxylethyl)-l-norvaline Dehydrogenase, domain 2"/>
    <property type="match status" value="1"/>
</dbReference>
<dbReference type="PANTHER" id="PTHR43765">
    <property type="entry name" value="2-DEHYDROPANTOATE 2-REDUCTASE-RELATED"/>
    <property type="match status" value="1"/>
</dbReference>
<evidence type="ECO:0000256" key="11">
    <source>
        <dbReference type="SAM" id="Phobius"/>
    </source>
</evidence>
<organism evidence="14 15">
    <name type="scientific">Bacterioplanoides pacificum</name>
    <dbReference type="NCBI Taxonomy" id="1171596"/>
    <lineage>
        <taxon>Bacteria</taxon>
        <taxon>Pseudomonadati</taxon>
        <taxon>Pseudomonadota</taxon>
        <taxon>Gammaproteobacteria</taxon>
        <taxon>Oceanospirillales</taxon>
        <taxon>Oceanospirillaceae</taxon>
        <taxon>Bacterioplanoides</taxon>
    </lineage>
</organism>
<dbReference type="Pfam" id="PF02558">
    <property type="entry name" value="ApbA"/>
    <property type="match status" value="1"/>
</dbReference>
<evidence type="ECO:0000256" key="3">
    <source>
        <dbReference type="ARBA" id="ARBA00013014"/>
    </source>
</evidence>
<dbReference type="EMBL" id="JBHRYB010000015">
    <property type="protein sequence ID" value="MFC3681579.1"/>
    <property type="molecule type" value="Genomic_DNA"/>
</dbReference>
<evidence type="ECO:0000259" key="12">
    <source>
        <dbReference type="Pfam" id="PF02558"/>
    </source>
</evidence>
<feature type="domain" description="Ketopantoate reductase C-terminal" evidence="13">
    <location>
        <begin position="180"/>
        <end position="299"/>
    </location>
</feature>
<keyword evidence="11" id="KW-1133">Transmembrane helix</keyword>
<keyword evidence="6 10" id="KW-0521">NADP</keyword>
<comment type="function">
    <text evidence="10">Catalyzes the NADPH-dependent reduction of ketopantoate into pantoic acid.</text>
</comment>
<protein>
    <recommendedName>
        <fullName evidence="4 10">2-dehydropantoate 2-reductase</fullName>
        <ecNumber evidence="3 10">1.1.1.169</ecNumber>
    </recommendedName>
    <alternativeName>
        <fullName evidence="8 10">Ketopantoate reductase</fullName>
    </alternativeName>
</protein>
<gene>
    <name evidence="14" type="ORF">ACFOMG_15850</name>
</gene>
<keyword evidence="5 10" id="KW-0566">Pantothenate biosynthesis</keyword>
<evidence type="ECO:0000256" key="8">
    <source>
        <dbReference type="ARBA" id="ARBA00032024"/>
    </source>
</evidence>
<dbReference type="SUPFAM" id="SSF51735">
    <property type="entry name" value="NAD(P)-binding Rossmann-fold domains"/>
    <property type="match status" value="1"/>
</dbReference>
<dbReference type="InterPro" id="IPR013752">
    <property type="entry name" value="KPA_reductase"/>
</dbReference>
<sequence length="306" mass="34290">MTTAVSTSAAPHPRNPPAASITLLGMGAIGTLMAWHWRSQRLFCLSRSQQGCERRIQDQQGANHTLLLPHWDHAPTDWLVITTKAADTLNALRPLQPDLPRINNILLLQNGMGQQQQVAEWLSQFSQAPQLWVGISTEGAYRSSQQQVIWAGCGETCIGRWSEQDRIPAPALPNTRSVSDIHTRMRAKLAINAVINPMTAVLQCRNGELLSNADYSRQMTLLANEIQWLYQQLGWSLDFSLAQRAAEVAQATANNLSSSLQDVLNQRPTELNYITGFLLQQAQKHQLSLPHSEYWLQQLGERSRNE</sequence>
<accession>A0ABV7VVM0</accession>
<dbReference type="InterPro" id="IPR008927">
    <property type="entry name" value="6-PGluconate_DH-like_C_sf"/>
</dbReference>
<evidence type="ECO:0000256" key="2">
    <source>
        <dbReference type="ARBA" id="ARBA00007870"/>
    </source>
</evidence>
<evidence type="ECO:0000256" key="5">
    <source>
        <dbReference type="ARBA" id="ARBA00022655"/>
    </source>
</evidence>
<evidence type="ECO:0000259" key="13">
    <source>
        <dbReference type="Pfam" id="PF08546"/>
    </source>
</evidence>
<comment type="pathway">
    <text evidence="1 10">Cofactor biosynthesis; (R)-pantothenate biosynthesis; (R)-pantoate from 3-methyl-2-oxobutanoate: step 2/2.</text>
</comment>